<organism evidence="1 2">
    <name type="scientific">Paramecium bursaria Chlorella virus 1</name>
    <name type="common">PBCV-1</name>
    <dbReference type="NCBI Taxonomy" id="10506"/>
    <lineage>
        <taxon>Viruses</taxon>
        <taxon>Varidnaviria</taxon>
        <taxon>Bamfordvirae</taxon>
        <taxon>Nucleocytoviricota</taxon>
        <taxon>Megaviricetes</taxon>
        <taxon>Algavirales</taxon>
        <taxon>Phycodnaviridae</taxon>
        <taxon>Chlorovirus</taxon>
        <taxon>Chlorovirus vanettense</taxon>
    </lineage>
</organism>
<reference evidence="1 2" key="2">
    <citation type="journal article" date="1995" name="Virology">
        <title>Analysis of 43 kb of the Chlorella virus PBCV-1 330-kb genome: map positions 45 to 88.</title>
        <authorList>
            <person name="Li Y."/>
            <person name="Lu Z."/>
            <person name="Burbank D.E."/>
            <person name="Kutish G.F."/>
            <person name="Rock D.L."/>
            <person name="Van Etten J.L."/>
        </authorList>
    </citation>
    <scope>NUCLEOTIDE SEQUENCE [LARGE SCALE GENOMIC DNA]</scope>
</reference>
<reference evidence="1 2" key="6">
    <citation type="journal article" date="1999" name="Virology">
        <title>Chlorella virus PBCV-1 encodes a functional homospermidine synthase.</title>
        <authorList>
            <person name="Kaiser A."/>
            <person name="Vollmert M."/>
            <person name="Tholl D."/>
            <person name="Graves M.V."/>
            <person name="Gurnon J.R."/>
            <person name="Xing W."/>
            <person name="Lisec A.D."/>
            <person name="Nickerson K.W."/>
            <person name="Van Etten J.L."/>
        </authorList>
    </citation>
    <scope>NUCLEOTIDE SEQUENCE [LARGE SCALE GENOMIC DNA]</scope>
</reference>
<reference evidence="1 2" key="4">
    <citation type="journal article" date="1996" name="Virology">
        <title>Analysis of 76 kb of the chlorella virus PBCV-1 330-kb genome: map positions 182 to 258.</title>
        <authorList>
            <person name="Kutish G.F."/>
            <person name="Li Y."/>
            <person name="Lu Z."/>
            <person name="Furuta M."/>
            <person name="Rock D.L."/>
            <person name="Van Etten J.L."/>
        </authorList>
    </citation>
    <scope>NUCLEOTIDE SEQUENCE [LARGE SCALE GENOMIC DNA]</scope>
</reference>
<dbReference type="EMBL" id="JF411744">
    <property type="protein sequence ID" value="AEI70037.1"/>
    <property type="molecule type" value="Genomic_DNA"/>
</dbReference>
<evidence type="ECO:0000313" key="1">
    <source>
        <dbReference type="EMBL" id="AEI70037.1"/>
    </source>
</evidence>
<evidence type="ECO:0000313" key="2">
    <source>
        <dbReference type="Proteomes" id="UP000000862"/>
    </source>
</evidence>
<organismHost>
    <name type="scientific">Chlorella</name>
    <dbReference type="NCBI Taxonomy" id="3071"/>
</organismHost>
<reference evidence="1 2" key="8">
    <citation type="journal article" date="2010" name="J. Virol.">
        <title>Microarray analysis of Paramecium bursaria chlorella virus 1 transcription.</title>
        <authorList>
            <person name="Yanai-Balser G.M."/>
            <person name="Duncan G.A."/>
            <person name="Eudy J.D."/>
            <person name="Wang D."/>
            <person name="Li X."/>
            <person name="Agarkova I.V."/>
            <person name="Dunigan D.D."/>
            <person name="Van Etten J.L."/>
        </authorList>
    </citation>
    <scope>NUCLEOTIDE SEQUENCE [LARGE SCALE GENOMIC DNA]</scope>
</reference>
<dbReference type="RefSeq" id="YP_004678892.1">
    <property type="nucleotide sequence ID" value="NC_000852.5"/>
</dbReference>
<dbReference type="GeneID" id="10971190"/>
<reference evidence="1 2" key="3">
    <citation type="journal article" date="1996" name="Virology">
        <title>Analysis of 94 kb of the chlorella virus PBCV-1 330-kb genome: map positions 88 to 182.</title>
        <authorList>
            <person name="Lu Z."/>
            <person name="Li Y."/>
            <person name="Que Q."/>
            <person name="Kutish G.F."/>
            <person name="Rock D.L."/>
            <person name="Van Etten J.L."/>
        </authorList>
    </citation>
    <scope>NUCLEOTIDE SEQUENCE [LARGE SCALE GENOMIC DNA]</scope>
</reference>
<reference evidence="1 2" key="1">
    <citation type="journal article" date="1995" name="Virology">
        <title>Analysis of 45 kb of DNA located at the left end of the chlorella virus PBCV-1 genome.</title>
        <authorList>
            <person name="Lu Z."/>
            <person name="Li Y."/>
            <person name="Zhang Y."/>
            <person name="Kutish G.F."/>
            <person name="Rock D.L."/>
            <person name="Van Etten J.L."/>
        </authorList>
    </citation>
    <scope>NUCLEOTIDE SEQUENCE [LARGE SCALE GENOMIC DNA]</scope>
</reference>
<keyword evidence="2" id="KW-1185">Reference proteome</keyword>
<reference evidence="1 2" key="7">
    <citation type="journal article" date="2000" name="Virology">
        <title>Characterization of a beta-1,3-glucanase encoded by chlorella virus PBCV-1.</title>
        <authorList>
            <person name="Sun L."/>
            <person name="Gurnon J.R."/>
            <person name="Adams B.J."/>
            <person name="Graves M.V."/>
            <person name="Van Etten J.L."/>
        </authorList>
    </citation>
    <scope>NUCLEOTIDE SEQUENCE [LARGE SCALE GENOMIC DNA]</scope>
</reference>
<dbReference type="Proteomes" id="UP000000862">
    <property type="component" value="Segment"/>
</dbReference>
<name>F8TTX6_PBCV1</name>
<dbReference type="KEGG" id="vg:10971190"/>
<protein>
    <submittedName>
        <fullName evidence="1">Uncharacterized protein</fullName>
    </submittedName>
</protein>
<gene>
    <name evidence="1" type="primary">a089aL</name>
</gene>
<accession>F8TTX6</accession>
<reference evidence="1 2" key="5">
    <citation type="journal article" date="1997" name="Virology">
        <title>Analysis of 74 kb of DNA located at the right end of the 330-kb chlorella virus PBCV-1 genome.</title>
        <authorList>
            <person name="Li Y."/>
            <person name="Lu Z."/>
            <person name="Sun L."/>
            <person name="Ropp S."/>
            <person name="Kutish G.F."/>
            <person name="Rock D.L."/>
            <person name="Van Etten J.L."/>
        </authorList>
    </citation>
    <scope>NUCLEOTIDE SEQUENCE [LARGE SCALE GENOMIC DNA]</scope>
</reference>
<sequence>MILPIIGSYSSSFSNSYFLTSSFKCSINFFTSVLNSSRESMWFIIHLF</sequence>
<proteinExistence type="predicted"/>